<gene>
    <name evidence="1" type="ORF">QQ008_08975</name>
</gene>
<evidence type="ECO:0000313" key="1">
    <source>
        <dbReference type="EMBL" id="MDN5201493.1"/>
    </source>
</evidence>
<organism evidence="1 2">
    <name type="scientific">Splendidivirga corallicola</name>
    <dbReference type="NCBI Taxonomy" id="3051826"/>
    <lineage>
        <taxon>Bacteria</taxon>
        <taxon>Pseudomonadati</taxon>
        <taxon>Bacteroidota</taxon>
        <taxon>Cytophagia</taxon>
        <taxon>Cytophagales</taxon>
        <taxon>Splendidivirgaceae</taxon>
        <taxon>Splendidivirga</taxon>
    </lineage>
</organism>
<reference evidence="1" key="1">
    <citation type="submission" date="2023-06" db="EMBL/GenBank/DDBJ databases">
        <title>Genomic of Parafulvivirga corallium.</title>
        <authorList>
            <person name="Wang G."/>
        </authorList>
    </citation>
    <scope>NUCLEOTIDE SEQUENCE</scope>
    <source>
        <strain evidence="1">BMA10</strain>
    </source>
</reference>
<protein>
    <submittedName>
        <fullName evidence="1">Uncharacterized protein</fullName>
    </submittedName>
</protein>
<evidence type="ECO:0000313" key="2">
    <source>
        <dbReference type="Proteomes" id="UP001172082"/>
    </source>
</evidence>
<name>A0ABT8KM25_9BACT</name>
<keyword evidence="2" id="KW-1185">Reference proteome</keyword>
<dbReference type="EMBL" id="JAUJEA010000003">
    <property type="protein sequence ID" value="MDN5201493.1"/>
    <property type="molecule type" value="Genomic_DNA"/>
</dbReference>
<accession>A0ABT8KM25</accession>
<proteinExistence type="predicted"/>
<comment type="caution">
    <text evidence="1">The sequence shown here is derived from an EMBL/GenBank/DDBJ whole genome shotgun (WGS) entry which is preliminary data.</text>
</comment>
<sequence length="44" mass="5147">MARAVEKYGDQYLPAFIRIHNEIENRKKELSYKKIALQIAANDP</sequence>
<dbReference type="Proteomes" id="UP001172082">
    <property type="component" value="Unassembled WGS sequence"/>
</dbReference>